<feature type="domain" description="RNA polymerase sigma-70 region 2" evidence="7">
    <location>
        <begin position="11"/>
        <end position="77"/>
    </location>
</feature>
<keyword evidence="10" id="KW-1185">Reference proteome</keyword>
<evidence type="ECO:0000256" key="3">
    <source>
        <dbReference type="ARBA" id="ARBA00023082"/>
    </source>
</evidence>
<comment type="similarity">
    <text evidence="1 6">Belongs to the sigma-70 factor family. ECF subfamily.</text>
</comment>
<dbReference type="AlphaFoldDB" id="A0A4P9VP70"/>
<accession>A0A4P9VP70</accession>
<sequence length="172" mass="20088">MSKKDMQFKALVDAYYKSLYRYAFWLTSDEGIAEDLVQETFMRAWRSLDSLQNEQAAKSWLITILRRENARRFQRKSLEYADLSVDELEDQAQSFDVSTDVDAIRQALYKLSEKYREPLVLQVVMGFSQEEIASEMGLPINTVATRLRRARLQLKELLGDDHIKQGVNRRGL</sequence>
<keyword evidence="3 6" id="KW-0731">Sigma factor</keyword>
<dbReference type="SUPFAM" id="SSF88946">
    <property type="entry name" value="Sigma2 domain of RNA polymerase sigma factors"/>
    <property type="match status" value="1"/>
</dbReference>
<dbReference type="Pfam" id="PF04542">
    <property type="entry name" value="Sigma70_r2"/>
    <property type="match status" value="1"/>
</dbReference>
<evidence type="ECO:0000256" key="2">
    <source>
        <dbReference type="ARBA" id="ARBA00023015"/>
    </source>
</evidence>
<comment type="caution">
    <text evidence="9">The sequence shown here is derived from an EMBL/GenBank/DDBJ whole genome shotgun (WGS) entry which is preliminary data.</text>
</comment>
<protein>
    <recommendedName>
        <fullName evidence="6">RNA polymerase sigma factor</fullName>
    </recommendedName>
</protein>
<dbReference type="PROSITE" id="PS01063">
    <property type="entry name" value="SIGMA70_ECF"/>
    <property type="match status" value="1"/>
</dbReference>
<evidence type="ECO:0000259" key="8">
    <source>
        <dbReference type="Pfam" id="PF08281"/>
    </source>
</evidence>
<dbReference type="PANTHER" id="PTHR43133:SF51">
    <property type="entry name" value="RNA POLYMERASE SIGMA FACTOR"/>
    <property type="match status" value="1"/>
</dbReference>
<evidence type="ECO:0000256" key="5">
    <source>
        <dbReference type="ARBA" id="ARBA00023163"/>
    </source>
</evidence>
<dbReference type="InterPro" id="IPR039425">
    <property type="entry name" value="RNA_pol_sigma-70-like"/>
</dbReference>
<evidence type="ECO:0000256" key="4">
    <source>
        <dbReference type="ARBA" id="ARBA00023125"/>
    </source>
</evidence>
<dbReference type="InterPro" id="IPR013325">
    <property type="entry name" value="RNA_pol_sigma_r2"/>
</dbReference>
<dbReference type="Proteomes" id="UP000257039">
    <property type="component" value="Unassembled WGS sequence"/>
</dbReference>
<gene>
    <name evidence="9" type="ORF">B9G39_18545</name>
</gene>
<dbReference type="GO" id="GO:0006352">
    <property type="term" value="P:DNA-templated transcription initiation"/>
    <property type="evidence" value="ECO:0007669"/>
    <property type="project" value="InterPro"/>
</dbReference>
<evidence type="ECO:0000256" key="6">
    <source>
        <dbReference type="RuleBase" id="RU000716"/>
    </source>
</evidence>
<evidence type="ECO:0000313" key="9">
    <source>
        <dbReference type="EMBL" id="RDH45285.1"/>
    </source>
</evidence>
<dbReference type="NCBIfam" id="TIGR02937">
    <property type="entry name" value="sigma70-ECF"/>
    <property type="match status" value="1"/>
</dbReference>
<name>A0A4P9VP70_9GAMM</name>
<dbReference type="InterPro" id="IPR000838">
    <property type="entry name" value="RNA_pol_sigma70_ECF_CS"/>
</dbReference>
<dbReference type="CDD" id="cd06171">
    <property type="entry name" value="Sigma70_r4"/>
    <property type="match status" value="1"/>
</dbReference>
<dbReference type="Gene3D" id="1.10.1740.10">
    <property type="match status" value="1"/>
</dbReference>
<keyword evidence="5 6" id="KW-0804">Transcription</keyword>
<keyword evidence="2 6" id="KW-0805">Transcription regulation</keyword>
<evidence type="ECO:0000259" key="7">
    <source>
        <dbReference type="Pfam" id="PF04542"/>
    </source>
</evidence>
<evidence type="ECO:0000256" key="1">
    <source>
        <dbReference type="ARBA" id="ARBA00010641"/>
    </source>
</evidence>
<dbReference type="Gene3D" id="1.10.10.10">
    <property type="entry name" value="Winged helix-like DNA-binding domain superfamily/Winged helix DNA-binding domain"/>
    <property type="match status" value="1"/>
</dbReference>
<dbReference type="GO" id="GO:0016987">
    <property type="term" value="F:sigma factor activity"/>
    <property type="evidence" value="ECO:0007669"/>
    <property type="project" value="UniProtKB-KW"/>
</dbReference>
<dbReference type="Pfam" id="PF08281">
    <property type="entry name" value="Sigma70_r4_2"/>
    <property type="match status" value="1"/>
</dbReference>
<dbReference type="InterPro" id="IPR007627">
    <property type="entry name" value="RNA_pol_sigma70_r2"/>
</dbReference>
<reference evidence="9 10" key="1">
    <citation type="submission" date="2017-04" db="EMBL/GenBank/DDBJ databases">
        <title>Draft genome sequence of Zooshikella ganghwensis VG4 isolated from Red Sea sediments.</title>
        <authorList>
            <person name="Rehman Z."/>
            <person name="Alam I."/>
            <person name="Kamau A."/>
            <person name="Bajic V."/>
            <person name="Leiknes T."/>
        </authorList>
    </citation>
    <scope>NUCLEOTIDE SEQUENCE [LARGE SCALE GENOMIC DNA]</scope>
    <source>
        <strain evidence="9 10">VG4</strain>
    </source>
</reference>
<dbReference type="NCBIfam" id="NF009170">
    <property type="entry name" value="PRK12517.1"/>
    <property type="match status" value="1"/>
</dbReference>
<dbReference type="InterPro" id="IPR013324">
    <property type="entry name" value="RNA_pol_sigma_r3/r4-like"/>
</dbReference>
<organism evidence="9 10">
    <name type="scientific">Zooshikella ganghwensis</name>
    <dbReference type="NCBI Taxonomy" id="202772"/>
    <lineage>
        <taxon>Bacteria</taxon>
        <taxon>Pseudomonadati</taxon>
        <taxon>Pseudomonadota</taxon>
        <taxon>Gammaproteobacteria</taxon>
        <taxon>Oceanospirillales</taxon>
        <taxon>Zooshikellaceae</taxon>
        <taxon>Zooshikella</taxon>
    </lineage>
</organism>
<proteinExistence type="inferred from homology"/>
<keyword evidence="4 6" id="KW-0238">DNA-binding</keyword>
<feature type="domain" description="RNA polymerase sigma factor 70 region 4 type 2" evidence="8">
    <location>
        <begin position="103"/>
        <end position="154"/>
    </location>
</feature>
<dbReference type="InterPro" id="IPR036388">
    <property type="entry name" value="WH-like_DNA-bd_sf"/>
</dbReference>
<evidence type="ECO:0000313" key="10">
    <source>
        <dbReference type="Proteomes" id="UP000257039"/>
    </source>
</evidence>
<dbReference type="PANTHER" id="PTHR43133">
    <property type="entry name" value="RNA POLYMERASE ECF-TYPE SIGMA FACTO"/>
    <property type="match status" value="1"/>
</dbReference>
<dbReference type="SUPFAM" id="SSF88659">
    <property type="entry name" value="Sigma3 and sigma4 domains of RNA polymerase sigma factors"/>
    <property type="match status" value="1"/>
</dbReference>
<dbReference type="InterPro" id="IPR014284">
    <property type="entry name" value="RNA_pol_sigma-70_dom"/>
</dbReference>
<dbReference type="EMBL" id="NDXW01000001">
    <property type="protein sequence ID" value="RDH45285.1"/>
    <property type="molecule type" value="Genomic_DNA"/>
</dbReference>
<dbReference type="GO" id="GO:0003677">
    <property type="term" value="F:DNA binding"/>
    <property type="evidence" value="ECO:0007669"/>
    <property type="project" value="UniProtKB-KW"/>
</dbReference>
<dbReference type="InterPro" id="IPR013249">
    <property type="entry name" value="RNA_pol_sigma70_r4_t2"/>
</dbReference>